<reference evidence="2 3" key="1">
    <citation type="submission" date="2019-01" db="EMBL/GenBank/DDBJ databases">
        <title>Ancylomarina salipaludis sp. nov., isolated from a salt marsh.</title>
        <authorList>
            <person name="Yoon J.-H."/>
        </authorList>
    </citation>
    <scope>NUCLEOTIDE SEQUENCE [LARGE SCALE GENOMIC DNA]</scope>
    <source>
        <strain evidence="2 3">SHSM-M15</strain>
    </source>
</reference>
<dbReference type="InterPro" id="IPR001466">
    <property type="entry name" value="Beta-lactam-related"/>
</dbReference>
<accession>A0A4Q1JMP9</accession>
<gene>
    <name evidence="2" type="ORF">EO244_07735</name>
</gene>
<dbReference type="SUPFAM" id="SSF56601">
    <property type="entry name" value="beta-lactamase/transpeptidase-like"/>
    <property type="match status" value="1"/>
</dbReference>
<dbReference type="Gene3D" id="3.40.710.10">
    <property type="entry name" value="DD-peptidase/beta-lactamase superfamily"/>
    <property type="match status" value="1"/>
</dbReference>
<dbReference type="RefSeq" id="WP_129254091.1">
    <property type="nucleotide sequence ID" value="NZ_SAXA01000006.1"/>
</dbReference>
<dbReference type="InterPro" id="IPR050789">
    <property type="entry name" value="Diverse_Enzym_Activities"/>
</dbReference>
<dbReference type="EMBL" id="SAXA01000006">
    <property type="protein sequence ID" value="RXQ94933.1"/>
    <property type="molecule type" value="Genomic_DNA"/>
</dbReference>
<sequence>MKTFKRILLAIVVVGLTYFIYDASLKLPVVTSYAAKDVCSGLFVANRSLESLINNDINYSFMSKTSVEINEDEKSVTARIFGLFPRKAIYRGALGCCVADGYNENELKKQAFDKPEIDNIPLDTSINDIRNEINFKLLNTALDSIFEHEERTRGVVVLYKNKLIAERYGEGFNQSTPLLGWSMNKSIINAMVGIMKQQNRLDLSDKSLFKEWQQDERKNISLNDLMHMSSGLEWNEGYGDLSDVTKMLYKTGSASNYAIAKQFSVKPDSIWLYSSGTSNIISKYIRNKINNDEEYHNFPYMELFKKIGASSFCYETDAEGTFVGSSFGYANTRDWAKFGLLYLNDGMANGERILPEGWVKYSYTPAKASNGEYGAQFWLDPDSDINEFICIGHHGQMIAIIPSKNLVIVRLGLSIDKHFNTNKFIQNVVNAIKNQN</sequence>
<protein>
    <submittedName>
        <fullName evidence="2">Class C beta-lactamase-related serine hydrolase</fullName>
    </submittedName>
</protein>
<dbReference type="Pfam" id="PF00144">
    <property type="entry name" value="Beta-lactamase"/>
    <property type="match status" value="1"/>
</dbReference>
<evidence type="ECO:0000259" key="1">
    <source>
        <dbReference type="Pfam" id="PF00144"/>
    </source>
</evidence>
<organism evidence="2 3">
    <name type="scientific">Ancylomarina salipaludis</name>
    <dbReference type="NCBI Taxonomy" id="2501299"/>
    <lineage>
        <taxon>Bacteria</taxon>
        <taxon>Pseudomonadati</taxon>
        <taxon>Bacteroidota</taxon>
        <taxon>Bacteroidia</taxon>
        <taxon>Marinilabiliales</taxon>
        <taxon>Marinifilaceae</taxon>
        <taxon>Ancylomarina</taxon>
    </lineage>
</organism>
<proteinExistence type="predicted"/>
<dbReference type="OrthoDB" id="1185352at2"/>
<comment type="caution">
    <text evidence="2">The sequence shown here is derived from an EMBL/GenBank/DDBJ whole genome shotgun (WGS) entry which is preliminary data.</text>
</comment>
<dbReference type="Proteomes" id="UP000289703">
    <property type="component" value="Unassembled WGS sequence"/>
</dbReference>
<evidence type="ECO:0000313" key="3">
    <source>
        <dbReference type="Proteomes" id="UP000289703"/>
    </source>
</evidence>
<keyword evidence="3" id="KW-1185">Reference proteome</keyword>
<name>A0A4Q1JMP9_9BACT</name>
<dbReference type="PANTHER" id="PTHR43283:SF7">
    <property type="entry name" value="BETA-LACTAMASE-RELATED DOMAIN-CONTAINING PROTEIN"/>
    <property type="match status" value="1"/>
</dbReference>
<feature type="domain" description="Beta-lactamase-related" evidence="1">
    <location>
        <begin position="153"/>
        <end position="411"/>
    </location>
</feature>
<dbReference type="AlphaFoldDB" id="A0A4Q1JMP9"/>
<evidence type="ECO:0000313" key="2">
    <source>
        <dbReference type="EMBL" id="RXQ94933.1"/>
    </source>
</evidence>
<dbReference type="GO" id="GO:0016787">
    <property type="term" value="F:hydrolase activity"/>
    <property type="evidence" value="ECO:0007669"/>
    <property type="project" value="UniProtKB-KW"/>
</dbReference>
<keyword evidence="2" id="KW-0378">Hydrolase</keyword>
<dbReference type="PANTHER" id="PTHR43283">
    <property type="entry name" value="BETA-LACTAMASE-RELATED"/>
    <property type="match status" value="1"/>
</dbReference>
<dbReference type="InterPro" id="IPR012338">
    <property type="entry name" value="Beta-lactam/transpept-like"/>
</dbReference>